<dbReference type="GO" id="GO:0009007">
    <property type="term" value="F:site-specific DNA-methyltransferase (adenine-specific) activity"/>
    <property type="evidence" value="ECO:0007669"/>
    <property type="project" value="UniProtKB-EC"/>
</dbReference>
<evidence type="ECO:0000256" key="3">
    <source>
        <dbReference type="ARBA" id="ARBA00022691"/>
    </source>
</evidence>
<accession>A0A1B8Q4V5</accession>
<keyword evidence="2" id="KW-0808">Transferase</keyword>
<dbReference type="Proteomes" id="UP000092607">
    <property type="component" value="Unassembled WGS sequence"/>
</dbReference>
<sequence>MESLMEQPQKPNKPHSQSPLPFIGQKRQIIQAFRNTLNRIIPNDGQGWTVVDVFGGSGLLAHNAKHLKQKARVIYNDFDNFSQRLYHIHDTNRLRQQLYAILEPLPRAKRIDNDVKAQLLEVIQAFDGFVDCHSVSTWLLFSGKQISHIDELPKHEFYNTIRRSDYPTVGGYLDGLEIVSESFEVLMPKFYHQDKTLFILDPPYLRTKQEAYGLGEYFGMIQFLKLMKWVRPPYLFFSSTKSEFMSYMDYVKAHEPETWERVGDFEKLSFIAHVNNSSKYEDNMVFKI</sequence>
<dbReference type="Gene3D" id="3.40.50.150">
    <property type="entry name" value="Vaccinia Virus protein VP39"/>
    <property type="match status" value="1"/>
</dbReference>
<dbReference type="Pfam" id="PF02086">
    <property type="entry name" value="MethyltransfD12"/>
    <property type="match status" value="1"/>
</dbReference>
<dbReference type="SUPFAM" id="SSF53335">
    <property type="entry name" value="S-adenosyl-L-methionine-dependent methyltransferases"/>
    <property type="match status" value="1"/>
</dbReference>
<evidence type="ECO:0008006" key="7">
    <source>
        <dbReference type="Google" id="ProtNLM"/>
    </source>
</evidence>
<dbReference type="EMBL" id="LZMS01000040">
    <property type="protein sequence ID" value="OBX64691.1"/>
    <property type="molecule type" value="Genomic_DNA"/>
</dbReference>
<evidence type="ECO:0000256" key="2">
    <source>
        <dbReference type="ARBA" id="ARBA00022679"/>
    </source>
</evidence>
<name>A0A1B8Q4V5_MORLA</name>
<dbReference type="AlphaFoldDB" id="A0A1B8Q4V5"/>
<keyword evidence="1" id="KW-0489">Methyltransferase</keyword>
<evidence type="ECO:0000256" key="4">
    <source>
        <dbReference type="SAM" id="MobiDB-lite"/>
    </source>
</evidence>
<dbReference type="OrthoDB" id="5671374at2"/>
<dbReference type="GO" id="GO:0009307">
    <property type="term" value="P:DNA restriction-modification system"/>
    <property type="evidence" value="ECO:0007669"/>
    <property type="project" value="InterPro"/>
</dbReference>
<dbReference type="GO" id="GO:0032259">
    <property type="term" value="P:methylation"/>
    <property type="evidence" value="ECO:0007669"/>
    <property type="project" value="UniProtKB-KW"/>
</dbReference>
<comment type="caution">
    <text evidence="5">The sequence shown here is derived from an EMBL/GenBank/DDBJ whole genome shotgun (WGS) entry which is preliminary data.</text>
</comment>
<dbReference type="InterPro" id="IPR012327">
    <property type="entry name" value="MeTrfase_D12"/>
</dbReference>
<proteinExistence type="predicted"/>
<gene>
    <name evidence="5" type="ORF">A9309_04075</name>
</gene>
<evidence type="ECO:0000313" key="5">
    <source>
        <dbReference type="EMBL" id="OBX64691.1"/>
    </source>
</evidence>
<organism evidence="5 6">
    <name type="scientific">Moraxella lacunata</name>
    <dbReference type="NCBI Taxonomy" id="477"/>
    <lineage>
        <taxon>Bacteria</taxon>
        <taxon>Pseudomonadati</taxon>
        <taxon>Pseudomonadota</taxon>
        <taxon>Gammaproteobacteria</taxon>
        <taxon>Moraxellales</taxon>
        <taxon>Moraxellaceae</taxon>
        <taxon>Moraxella</taxon>
    </lineage>
</organism>
<keyword evidence="3" id="KW-0949">S-adenosyl-L-methionine</keyword>
<feature type="region of interest" description="Disordered" evidence="4">
    <location>
        <begin position="1"/>
        <end position="20"/>
    </location>
</feature>
<reference evidence="5 6" key="1">
    <citation type="submission" date="2016-06" db="EMBL/GenBank/DDBJ databases">
        <title>Draft genome of Moraxella lacunata CCUG 57757A.</title>
        <authorList>
            <person name="Salva-Serra F."/>
            <person name="Engstrom-Jakobsson H."/>
            <person name="Thorell K."/>
            <person name="Gonzales-Siles L."/>
            <person name="Karlsson R."/>
            <person name="Boulund F."/>
            <person name="Engstrand L."/>
            <person name="Kristiansson E."/>
            <person name="Moore E."/>
        </authorList>
    </citation>
    <scope>NUCLEOTIDE SEQUENCE [LARGE SCALE GENOMIC DNA]</scope>
    <source>
        <strain evidence="5 6">CCUG 57757A</strain>
    </source>
</reference>
<evidence type="ECO:0000313" key="6">
    <source>
        <dbReference type="Proteomes" id="UP000092607"/>
    </source>
</evidence>
<evidence type="ECO:0000256" key="1">
    <source>
        <dbReference type="ARBA" id="ARBA00022603"/>
    </source>
</evidence>
<dbReference type="InterPro" id="IPR029063">
    <property type="entry name" value="SAM-dependent_MTases_sf"/>
</dbReference>
<dbReference type="PRINTS" id="PR00505">
    <property type="entry name" value="D12N6MTFRASE"/>
</dbReference>
<protein>
    <recommendedName>
        <fullName evidence="7">Site-specific DNA methylase</fullName>
    </recommendedName>
</protein>